<dbReference type="Pfam" id="PF14383">
    <property type="entry name" value="VARLMGL"/>
    <property type="match status" value="1"/>
</dbReference>
<evidence type="ECO:0000313" key="5">
    <source>
        <dbReference type="EMBL" id="RVW39927.1"/>
    </source>
</evidence>
<feature type="domain" description="DUF4378" evidence="3">
    <location>
        <begin position="884"/>
        <end position="1035"/>
    </location>
</feature>
<evidence type="ECO:0000256" key="1">
    <source>
        <dbReference type="SAM" id="MobiDB-lite"/>
    </source>
</evidence>
<sequence length="1043" mass="115701">MKDKKDKVEADFNGHMILKWVSETMLLLFSISLFVIIAACLGLVWLAERLWERRRSGNFERRCSTGALDFLSVKMRAEKQGSKSGGYVGGFFQLFDWNAKSRKKLFSNKSDLPERSKQGKKSDGNLPMTRFRLVTDDDEAGATPSFKGSSDYSCGSSVTDEEGYGTRAPGVVARLMGLDSLPPSNISEPYSSPFFDSQSLRDVHYNRKNFDFHHDHQIMHSGNLLNRVDGPSRSAMDLKPPKTLSRPIEKFQTEILPPKSAKSIPSTHHKLLSPIKSPGFIPTKNAAHIMEAAAKIIEPGPQATTKAKMPLVGSPLVPLKVRDLKERMEAAQKMPLVGSSSVPSKVKNLKEKADAAQKLSRRAETSRRPVESSAAKYLKGQSLNKSWNGSEETTSFRGSSDTEESSAGLKNKGKSISLAIQAKVNVQRREGLNPSTNRSSVGLREQNEVKSSQPFKSQSNTQKGVHKKPSTPNAPGVLRQNNQKQNCMVDKDKLPSKSFVSTSQSRKPLSGESSLGRHKTSSKVSGNSKAGSRKLGLEPTDSEKEVSYSSTKNFPRKKRSINGDFNLENNWVADNFLIDKNEKAFQSNTVKERHFSWAEDSRKKGMDVVSFTFTAPLTRSIPGSESPSQAAMKSNGLSTDYRGKKVLLEPDAKNLSSLGINVIGGDALSMLLDQKLRELTDGVDSSRRESFKVGSTASSSILQDLAPTLNALSTTHRLHDKRDQPWLQKDKMDSLYDSDFSFTAPSAFDIKHKLQGWDVVVVPPYLITMGENEMDECSSSSNAEARNLLDCRHPSPVSILEPSFSTESCNSSDSTDSNSIEGSKHFSSVLAQELISLSFSKKFNSMEADAELSDSASSTSTATVATKHVVALTATCLVRSTKWELEYVKEILCNIELMFKDFALGRAREIINPHLFHQLENRKGGLEIDGDESRLNRKVLFDCVSECLDLRCRRYVGGGCKTWAKGVTMVRRKEWLSEEVYKEISGWRSMGDCMVDELVDKDMSSQYGRWLDFEVETFELGVEIESLLFTSLVDEIVADILLF</sequence>
<dbReference type="Pfam" id="PF14309">
    <property type="entry name" value="DUF4378"/>
    <property type="match status" value="1"/>
</dbReference>
<dbReference type="InterPro" id="IPR032795">
    <property type="entry name" value="DUF3741-assoc"/>
</dbReference>
<gene>
    <name evidence="5" type="ORF">CK203_081072</name>
</gene>
<feature type="compositionally biased region" description="Polar residues" evidence="1">
    <location>
        <begin position="381"/>
        <end position="399"/>
    </location>
</feature>
<comment type="caution">
    <text evidence="5">The sequence shown here is derived from an EMBL/GenBank/DDBJ whole genome shotgun (WGS) entry which is preliminary data.</text>
</comment>
<name>A0A438DX10_VITVI</name>
<dbReference type="InterPro" id="IPR025486">
    <property type="entry name" value="DUF4378"/>
</dbReference>
<feature type="domain" description="DUF3741" evidence="4">
    <location>
        <begin position="156"/>
        <end position="187"/>
    </location>
</feature>
<feature type="compositionally biased region" description="Basic and acidic residues" evidence="1">
    <location>
        <begin position="348"/>
        <end position="370"/>
    </location>
</feature>
<accession>A0A438DX10</accession>
<dbReference type="PANTHER" id="PTHR21726">
    <property type="entry name" value="PHOSPHATIDYLINOSITOL N-ACETYLGLUCOSAMINYLTRANSFERASE SUBUNIT P DOWN SYNDROME CRITICAL REGION PROTEIN 5 -RELATED"/>
    <property type="match status" value="1"/>
</dbReference>
<dbReference type="EMBL" id="QGNW01001468">
    <property type="protein sequence ID" value="RVW39927.1"/>
    <property type="molecule type" value="Genomic_DNA"/>
</dbReference>
<dbReference type="AlphaFoldDB" id="A0A438DX10"/>
<dbReference type="PANTHER" id="PTHR21726:SF29">
    <property type="entry name" value="EXPRESSED PROTEIN"/>
    <property type="match status" value="1"/>
</dbReference>
<protein>
    <recommendedName>
        <fullName evidence="7">DUF4378 domain-containing protein</fullName>
    </recommendedName>
</protein>
<feature type="compositionally biased region" description="Polar residues" evidence="1">
    <location>
        <begin position="146"/>
        <end position="158"/>
    </location>
</feature>
<evidence type="ECO:0000313" key="6">
    <source>
        <dbReference type="Proteomes" id="UP000288805"/>
    </source>
</evidence>
<feature type="region of interest" description="Disordered" evidence="1">
    <location>
        <begin position="141"/>
        <end position="165"/>
    </location>
</feature>
<feature type="region of interest" description="Disordered" evidence="1">
    <location>
        <begin position="332"/>
        <end position="411"/>
    </location>
</feature>
<feature type="region of interest" description="Disordered" evidence="1">
    <location>
        <begin position="108"/>
        <end position="128"/>
    </location>
</feature>
<keyword evidence="2" id="KW-1133">Transmembrane helix</keyword>
<evidence type="ECO:0000259" key="3">
    <source>
        <dbReference type="Pfam" id="PF14309"/>
    </source>
</evidence>
<feature type="compositionally biased region" description="Basic and acidic residues" evidence="1">
    <location>
        <begin position="111"/>
        <end position="123"/>
    </location>
</feature>
<proteinExistence type="predicted"/>
<feature type="compositionally biased region" description="Polar residues" evidence="1">
    <location>
        <begin position="449"/>
        <end position="463"/>
    </location>
</feature>
<evidence type="ECO:0008006" key="7">
    <source>
        <dbReference type="Google" id="ProtNLM"/>
    </source>
</evidence>
<evidence type="ECO:0000256" key="2">
    <source>
        <dbReference type="SAM" id="Phobius"/>
    </source>
</evidence>
<keyword evidence="2" id="KW-0472">Membrane</keyword>
<reference evidence="5 6" key="1">
    <citation type="journal article" date="2018" name="PLoS Genet.">
        <title>Population sequencing reveals clonal diversity and ancestral inbreeding in the grapevine cultivar Chardonnay.</title>
        <authorList>
            <person name="Roach M.J."/>
            <person name="Johnson D.L."/>
            <person name="Bohlmann J."/>
            <person name="van Vuuren H.J."/>
            <person name="Jones S.J."/>
            <person name="Pretorius I.S."/>
            <person name="Schmidt S.A."/>
            <person name="Borneman A.R."/>
        </authorList>
    </citation>
    <scope>NUCLEOTIDE SEQUENCE [LARGE SCALE GENOMIC DNA]</scope>
    <source>
        <strain evidence="6">cv. Chardonnay</strain>
        <tissue evidence="5">Leaf</tissue>
    </source>
</reference>
<feature type="compositionally biased region" description="Polar residues" evidence="1">
    <location>
        <begin position="498"/>
        <end position="513"/>
    </location>
</feature>
<feature type="region of interest" description="Disordered" evidence="1">
    <location>
        <begin position="427"/>
        <end position="561"/>
    </location>
</feature>
<feature type="transmembrane region" description="Helical" evidence="2">
    <location>
        <begin position="25"/>
        <end position="46"/>
    </location>
</feature>
<evidence type="ECO:0000259" key="4">
    <source>
        <dbReference type="Pfam" id="PF14383"/>
    </source>
</evidence>
<organism evidence="5 6">
    <name type="scientific">Vitis vinifera</name>
    <name type="common">Grape</name>
    <dbReference type="NCBI Taxonomy" id="29760"/>
    <lineage>
        <taxon>Eukaryota</taxon>
        <taxon>Viridiplantae</taxon>
        <taxon>Streptophyta</taxon>
        <taxon>Embryophyta</taxon>
        <taxon>Tracheophyta</taxon>
        <taxon>Spermatophyta</taxon>
        <taxon>Magnoliopsida</taxon>
        <taxon>eudicotyledons</taxon>
        <taxon>Gunneridae</taxon>
        <taxon>Pentapetalae</taxon>
        <taxon>rosids</taxon>
        <taxon>Vitales</taxon>
        <taxon>Vitaceae</taxon>
        <taxon>Viteae</taxon>
        <taxon>Vitis</taxon>
    </lineage>
</organism>
<keyword evidence="2" id="KW-0812">Transmembrane</keyword>
<dbReference type="Proteomes" id="UP000288805">
    <property type="component" value="Unassembled WGS sequence"/>
</dbReference>